<evidence type="ECO:0008006" key="3">
    <source>
        <dbReference type="Google" id="ProtNLM"/>
    </source>
</evidence>
<name>A0A495IKP8_9MICO</name>
<dbReference type="EMBL" id="RBKS01000001">
    <property type="protein sequence ID" value="RKR75861.1"/>
    <property type="molecule type" value="Genomic_DNA"/>
</dbReference>
<evidence type="ECO:0000313" key="1">
    <source>
        <dbReference type="EMBL" id="RKR75861.1"/>
    </source>
</evidence>
<organism evidence="1 2">
    <name type="scientific">Frondihabitans australicus</name>
    <dbReference type="NCBI Taxonomy" id="386892"/>
    <lineage>
        <taxon>Bacteria</taxon>
        <taxon>Bacillati</taxon>
        <taxon>Actinomycetota</taxon>
        <taxon>Actinomycetes</taxon>
        <taxon>Micrococcales</taxon>
        <taxon>Microbacteriaceae</taxon>
        <taxon>Frondihabitans</taxon>
    </lineage>
</organism>
<dbReference type="OrthoDB" id="7554712at2"/>
<reference evidence="1 2" key="1">
    <citation type="submission" date="2018-10" db="EMBL/GenBank/DDBJ databases">
        <title>Sequencing the genomes of 1000 actinobacteria strains.</title>
        <authorList>
            <person name="Klenk H.-P."/>
        </authorList>
    </citation>
    <scope>NUCLEOTIDE SEQUENCE [LARGE SCALE GENOMIC DNA]</scope>
    <source>
        <strain evidence="1 2">DSM 17894</strain>
    </source>
</reference>
<sequence>MTDTTVRSDIVLSDSTVYATITAPFDQIDLADWLRNLTDEEYQRCAPGEHKACAHGVTDDGRSETLNVEMIGTTLTIQHAVHDIFEKDHLRLVSISDALTANGWTTSQGIWELRVTDNGDGTARFSNSVIAHPTEDGLAFYEAHGIPLEQAAAARQEASDAHNHVETPHYAASIERRALRQG</sequence>
<dbReference type="AlphaFoldDB" id="A0A495IKP8"/>
<dbReference type="Proteomes" id="UP000280008">
    <property type="component" value="Unassembled WGS sequence"/>
</dbReference>
<proteinExistence type="predicted"/>
<dbReference type="RefSeq" id="WP_121370652.1">
    <property type="nucleotide sequence ID" value="NZ_RBKS01000001.1"/>
</dbReference>
<accession>A0A495IKP8</accession>
<gene>
    <name evidence="1" type="ORF">C8E83_3023</name>
</gene>
<comment type="caution">
    <text evidence="1">The sequence shown here is derived from an EMBL/GenBank/DDBJ whole genome shotgun (WGS) entry which is preliminary data.</text>
</comment>
<keyword evidence="2" id="KW-1185">Reference proteome</keyword>
<protein>
    <recommendedName>
        <fullName evidence="3">Polyketide cyclase/dehydrase/lipid transport protein</fullName>
    </recommendedName>
</protein>
<evidence type="ECO:0000313" key="2">
    <source>
        <dbReference type="Proteomes" id="UP000280008"/>
    </source>
</evidence>